<dbReference type="AlphaFoldDB" id="A0A0E9THT2"/>
<reference evidence="1" key="1">
    <citation type="submission" date="2014-11" db="EMBL/GenBank/DDBJ databases">
        <authorList>
            <person name="Amaro Gonzalez C."/>
        </authorList>
    </citation>
    <scope>NUCLEOTIDE SEQUENCE</scope>
</reference>
<dbReference type="EMBL" id="GBXM01055565">
    <property type="protein sequence ID" value="JAH53012.1"/>
    <property type="molecule type" value="Transcribed_RNA"/>
</dbReference>
<sequence>MYSLTPIRALENDPEHFTQHSAQGVAFHYIVRTR</sequence>
<organism evidence="1">
    <name type="scientific">Anguilla anguilla</name>
    <name type="common">European freshwater eel</name>
    <name type="synonym">Muraena anguilla</name>
    <dbReference type="NCBI Taxonomy" id="7936"/>
    <lineage>
        <taxon>Eukaryota</taxon>
        <taxon>Metazoa</taxon>
        <taxon>Chordata</taxon>
        <taxon>Craniata</taxon>
        <taxon>Vertebrata</taxon>
        <taxon>Euteleostomi</taxon>
        <taxon>Actinopterygii</taxon>
        <taxon>Neopterygii</taxon>
        <taxon>Teleostei</taxon>
        <taxon>Anguilliformes</taxon>
        <taxon>Anguillidae</taxon>
        <taxon>Anguilla</taxon>
    </lineage>
</organism>
<reference evidence="1" key="2">
    <citation type="journal article" date="2015" name="Fish Shellfish Immunol.">
        <title>Early steps in the European eel (Anguilla anguilla)-Vibrio vulnificus interaction in the gills: Role of the RtxA13 toxin.</title>
        <authorList>
            <person name="Callol A."/>
            <person name="Pajuelo D."/>
            <person name="Ebbesson L."/>
            <person name="Teles M."/>
            <person name="MacKenzie S."/>
            <person name="Amaro C."/>
        </authorList>
    </citation>
    <scope>NUCLEOTIDE SEQUENCE</scope>
</reference>
<protein>
    <submittedName>
        <fullName evidence="1">Uncharacterized protein</fullName>
    </submittedName>
</protein>
<evidence type="ECO:0000313" key="1">
    <source>
        <dbReference type="EMBL" id="JAH53012.1"/>
    </source>
</evidence>
<proteinExistence type="predicted"/>
<accession>A0A0E9THT2</accession>
<name>A0A0E9THT2_ANGAN</name>